<dbReference type="PANTHER" id="PTHR34315:SF1">
    <property type="entry name" value="INTRADIOL RING-CLEAVAGE DIOXYGENASES DOMAIN-CONTAINING PROTEIN-RELATED"/>
    <property type="match status" value="1"/>
</dbReference>
<dbReference type="OrthoDB" id="9805815at2"/>
<dbReference type="GO" id="GO:0008199">
    <property type="term" value="F:ferric iron binding"/>
    <property type="evidence" value="ECO:0007669"/>
    <property type="project" value="InterPro"/>
</dbReference>
<dbReference type="EMBL" id="RQHV01000049">
    <property type="protein sequence ID" value="TGN10088.1"/>
    <property type="molecule type" value="Genomic_DNA"/>
</dbReference>
<protein>
    <submittedName>
        <fullName evidence="2">Intradiol ring-cleavage dioxygenase</fullName>
    </submittedName>
</protein>
<keyword evidence="2" id="KW-0560">Oxidoreductase</keyword>
<accession>A0A4R9LN08</accession>
<organism evidence="2 3">
    <name type="scientific">Leptospira ilyithenensis</name>
    <dbReference type="NCBI Taxonomy" id="2484901"/>
    <lineage>
        <taxon>Bacteria</taxon>
        <taxon>Pseudomonadati</taxon>
        <taxon>Spirochaetota</taxon>
        <taxon>Spirochaetia</taxon>
        <taxon>Leptospirales</taxon>
        <taxon>Leptospiraceae</taxon>
        <taxon>Leptospira</taxon>
    </lineage>
</organism>
<evidence type="ECO:0000259" key="1">
    <source>
        <dbReference type="Pfam" id="PF00775"/>
    </source>
</evidence>
<dbReference type="Pfam" id="PF00775">
    <property type="entry name" value="Dioxygenase_C"/>
    <property type="match status" value="1"/>
</dbReference>
<name>A0A4R9LN08_9LEPT</name>
<dbReference type="SUPFAM" id="SSF49482">
    <property type="entry name" value="Aromatic compound dioxygenase"/>
    <property type="match status" value="1"/>
</dbReference>
<keyword evidence="3" id="KW-1185">Reference proteome</keyword>
<evidence type="ECO:0000313" key="2">
    <source>
        <dbReference type="EMBL" id="TGN10088.1"/>
    </source>
</evidence>
<dbReference type="Proteomes" id="UP000298264">
    <property type="component" value="Unassembled WGS sequence"/>
</dbReference>
<dbReference type="RefSeq" id="WP_135764467.1">
    <property type="nucleotide sequence ID" value="NZ_RQHV01000049.1"/>
</dbReference>
<sequence length="255" mass="27366">MNRKDFLKKGLLTSSLTAGFATLYCSKSSSDNNNDWALALLRSSATITEGTSASCSTNCAKVPEETTGPYPFKSSSSPYIRSDIREDRTGIQLDLTISVLNTNNSCSPIEGLNVYIWHCDQSGYYSQYSGQPGILGTKDYSSLTFLRGIQTTDSSGNVKFVTIYPGWYTSRATHIHVQVYSGSTLIATSQIAFPESTNTTVNSSSGYSTHGQNSVTNTKDNIFGNSSTDLSLELACLSGTTTAGFTANFKLGIAT</sequence>
<proteinExistence type="predicted"/>
<dbReference type="PANTHER" id="PTHR34315">
    <property type="match status" value="1"/>
</dbReference>
<keyword evidence="2" id="KW-0223">Dioxygenase</keyword>
<comment type="caution">
    <text evidence="2">The sequence shown here is derived from an EMBL/GenBank/DDBJ whole genome shotgun (WGS) entry which is preliminary data.</text>
</comment>
<gene>
    <name evidence="2" type="ORF">EHS11_11045</name>
</gene>
<reference evidence="2" key="1">
    <citation type="journal article" date="2019" name="PLoS Negl. Trop. Dis.">
        <title>Revisiting the worldwide diversity of Leptospira species in the environment.</title>
        <authorList>
            <person name="Vincent A.T."/>
            <person name="Schiettekatte O."/>
            <person name="Bourhy P."/>
            <person name="Veyrier F.J."/>
            <person name="Picardeau M."/>
        </authorList>
    </citation>
    <scope>NUCLEOTIDE SEQUENCE [LARGE SCALE GENOMIC DNA]</scope>
    <source>
        <strain evidence="2">201400974</strain>
    </source>
</reference>
<dbReference type="AlphaFoldDB" id="A0A4R9LN08"/>
<dbReference type="InterPro" id="IPR015889">
    <property type="entry name" value="Intradiol_dOase_core"/>
</dbReference>
<feature type="domain" description="Intradiol ring-cleavage dioxygenases" evidence="1">
    <location>
        <begin position="95"/>
        <end position="172"/>
    </location>
</feature>
<dbReference type="GO" id="GO:0016702">
    <property type="term" value="F:oxidoreductase activity, acting on single donors with incorporation of molecular oxygen, incorporation of two atoms of oxygen"/>
    <property type="evidence" value="ECO:0007669"/>
    <property type="project" value="InterPro"/>
</dbReference>
<dbReference type="InterPro" id="IPR000627">
    <property type="entry name" value="Intradiol_dOase_C"/>
</dbReference>
<dbReference type="Gene3D" id="2.60.130.10">
    <property type="entry name" value="Aromatic compound dioxygenase"/>
    <property type="match status" value="1"/>
</dbReference>
<evidence type="ECO:0000313" key="3">
    <source>
        <dbReference type="Proteomes" id="UP000298264"/>
    </source>
</evidence>